<dbReference type="PANTHER" id="PTHR11102:SF160">
    <property type="entry name" value="ERAD-ASSOCIATED E3 UBIQUITIN-PROTEIN LIGASE COMPONENT HRD3"/>
    <property type="match status" value="1"/>
</dbReference>
<dbReference type="SUPFAM" id="SSF81901">
    <property type="entry name" value="HCP-like"/>
    <property type="match status" value="1"/>
</dbReference>
<evidence type="ECO:0000256" key="2">
    <source>
        <dbReference type="SAM" id="MobiDB-lite"/>
    </source>
</evidence>
<gene>
    <name evidence="3" type="ORF">BGZ95_008442</name>
</gene>
<dbReference type="Proteomes" id="UP001194580">
    <property type="component" value="Unassembled WGS sequence"/>
</dbReference>
<organism evidence="3 4">
    <name type="scientific">Linnemannia exigua</name>
    <dbReference type="NCBI Taxonomy" id="604196"/>
    <lineage>
        <taxon>Eukaryota</taxon>
        <taxon>Fungi</taxon>
        <taxon>Fungi incertae sedis</taxon>
        <taxon>Mucoromycota</taxon>
        <taxon>Mortierellomycotina</taxon>
        <taxon>Mortierellomycetes</taxon>
        <taxon>Mortierellales</taxon>
        <taxon>Mortierellaceae</taxon>
        <taxon>Linnemannia</taxon>
    </lineage>
</organism>
<comment type="similarity">
    <text evidence="1">Belongs to the sel-1 family.</text>
</comment>
<evidence type="ECO:0000313" key="3">
    <source>
        <dbReference type="EMBL" id="KAG0275731.1"/>
    </source>
</evidence>
<dbReference type="Gene3D" id="1.25.40.10">
    <property type="entry name" value="Tetratricopeptide repeat domain"/>
    <property type="match status" value="1"/>
</dbReference>
<dbReference type="AlphaFoldDB" id="A0AAD4DE43"/>
<evidence type="ECO:0000313" key="4">
    <source>
        <dbReference type="Proteomes" id="UP001194580"/>
    </source>
</evidence>
<sequence length="475" mass="51736">MQLENEVPYNQTQSVRIINKAGLVYESTSQPETFYLACHQDITSGQTFILWDDVLDAFKRVVHVRDGARILPFLKGSDLRNLDPLRIAAVPNVTLSVVVEGQLARQRVPSLSTMVTDTAVQQVPSSFSNTPADIPSLQNGTPPTCTSSSTPQPIIEDIPSGKVCYADATTSEAHSESDSISNLNPSSAQTTPACIAVKAGTEDSYLGSTRTAGTPAQQLPCKYSSAVDPDASLLEISATANVDPLILVIKTLKSGLSSILKPMASVTVGDQGHKSMIRVLSSLKDSNEPFPQGIAGRHFDLALQGHPLSKYRVGLYNKEGQGVPQDCTKAMEWLLKAAINKNADAQFEIGELYYFGRGVSEDNAEAMEWYLKAAGQDHADAQWSIGYMYYHGHGVPPDRQQALKWYQKAADHGHPSAQYEIGEVYYYGRGVPMDDTKATKWYLKAAKRGHVSAQHRVGFLYEHGVGATGDEQQPM</sequence>
<protein>
    <recommendedName>
        <fullName evidence="5">HCP-like protein</fullName>
    </recommendedName>
</protein>
<feature type="region of interest" description="Disordered" evidence="2">
    <location>
        <begin position="126"/>
        <end position="153"/>
    </location>
</feature>
<name>A0AAD4DE43_9FUNG</name>
<proteinExistence type="inferred from homology"/>
<dbReference type="SMART" id="SM00671">
    <property type="entry name" value="SEL1"/>
    <property type="match status" value="4"/>
</dbReference>
<evidence type="ECO:0008006" key="5">
    <source>
        <dbReference type="Google" id="ProtNLM"/>
    </source>
</evidence>
<keyword evidence="4" id="KW-1185">Reference proteome</keyword>
<feature type="compositionally biased region" description="Polar residues" evidence="2">
    <location>
        <begin position="126"/>
        <end position="140"/>
    </location>
</feature>
<feature type="compositionally biased region" description="Low complexity" evidence="2">
    <location>
        <begin position="141"/>
        <end position="153"/>
    </location>
</feature>
<dbReference type="PANTHER" id="PTHR11102">
    <property type="entry name" value="SEL-1-LIKE PROTEIN"/>
    <property type="match status" value="1"/>
</dbReference>
<dbReference type="InterPro" id="IPR006597">
    <property type="entry name" value="Sel1-like"/>
</dbReference>
<dbReference type="Pfam" id="PF08238">
    <property type="entry name" value="Sel1"/>
    <property type="match status" value="5"/>
</dbReference>
<comment type="caution">
    <text evidence="3">The sequence shown here is derived from an EMBL/GenBank/DDBJ whole genome shotgun (WGS) entry which is preliminary data.</text>
</comment>
<reference evidence="3" key="1">
    <citation type="journal article" date="2020" name="Fungal Divers.">
        <title>Resolving the Mortierellaceae phylogeny through synthesis of multi-gene phylogenetics and phylogenomics.</title>
        <authorList>
            <person name="Vandepol N."/>
            <person name="Liber J."/>
            <person name="Desiro A."/>
            <person name="Na H."/>
            <person name="Kennedy M."/>
            <person name="Barry K."/>
            <person name="Grigoriev I.V."/>
            <person name="Miller A.N."/>
            <person name="O'Donnell K."/>
            <person name="Stajich J.E."/>
            <person name="Bonito G."/>
        </authorList>
    </citation>
    <scope>NUCLEOTIDE SEQUENCE</scope>
    <source>
        <strain evidence="3">NRRL 28262</strain>
    </source>
</reference>
<dbReference type="EMBL" id="JAAAIL010000443">
    <property type="protein sequence ID" value="KAG0275731.1"/>
    <property type="molecule type" value="Genomic_DNA"/>
</dbReference>
<evidence type="ECO:0000256" key="1">
    <source>
        <dbReference type="ARBA" id="ARBA00038101"/>
    </source>
</evidence>
<dbReference type="InterPro" id="IPR011990">
    <property type="entry name" value="TPR-like_helical_dom_sf"/>
</dbReference>
<dbReference type="InterPro" id="IPR050767">
    <property type="entry name" value="Sel1_AlgK"/>
</dbReference>
<accession>A0AAD4DE43</accession>